<feature type="transmembrane region" description="Helical" evidence="6">
    <location>
        <begin position="12"/>
        <end position="28"/>
    </location>
</feature>
<protein>
    <submittedName>
        <fullName evidence="8">Uncharacterized protein</fullName>
    </submittedName>
</protein>
<accession>A0A2A6LY83</accession>
<keyword evidence="3 6" id="KW-0812">Transmembrane</keyword>
<dbReference type="GO" id="GO:0005886">
    <property type="term" value="C:plasma membrane"/>
    <property type="evidence" value="ECO:0007669"/>
    <property type="project" value="UniProtKB-SubCell"/>
</dbReference>
<dbReference type="RefSeq" id="WP_014327922.1">
    <property type="nucleotide sequence ID" value="NZ_BJNI01000002.1"/>
</dbReference>
<dbReference type="Proteomes" id="UP000466694">
    <property type="component" value="Unassembled WGS sequence"/>
</dbReference>
<keyword evidence="4 6" id="KW-1133">Transmembrane helix</keyword>
<reference evidence="7 10" key="1">
    <citation type="journal article" date="2013" name="Genome Biol.">
        <title>Comparative genomics of the core and accessory genomes of 48 Sinorhizobium strains comprising five genospecies.</title>
        <authorList>
            <person name="Sugawara M."/>
            <person name="Epstein B."/>
            <person name="Badgley B.D."/>
            <person name="Unno T."/>
            <person name="Xu L."/>
            <person name="Reese J."/>
            <person name="Gyaneshwar P."/>
            <person name="Denny R."/>
            <person name="Mudge J."/>
            <person name="Bharti A.K."/>
            <person name="Farmer A.D."/>
            <person name="May G.D."/>
            <person name="Woodward J.E."/>
            <person name="Medigue C."/>
            <person name="Vallenet D."/>
            <person name="Lajus A."/>
            <person name="Rouy Z."/>
            <person name="Martinez-Vaz B."/>
            <person name="Tiffin P."/>
            <person name="Young N.D."/>
            <person name="Sadowsky M.J."/>
        </authorList>
    </citation>
    <scope>NUCLEOTIDE SEQUENCE [LARGE SCALE GENOMIC DNA]</scope>
    <source>
        <strain evidence="7 10">USDA205</strain>
    </source>
</reference>
<gene>
    <name evidence="8" type="ORF">CO661_12795</name>
    <name evidence="7" type="ORF">GHK48_16010</name>
</gene>
<dbReference type="AlphaFoldDB" id="A0A2A6LY83"/>
<evidence type="ECO:0000313" key="7">
    <source>
        <dbReference type="EMBL" id="MQX09737.1"/>
    </source>
</evidence>
<comment type="caution">
    <text evidence="8">The sequence shown here is derived from an EMBL/GenBank/DDBJ whole genome shotgun (WGS) entry which is preliminary data.</text>
</comment>
<reference evidence="8 9" key="2">
    <citation type="submission" date="2017-09" db="EMBL/GenBank/DDBJ databases">
        <title>Comparative genomics of rhizobia isolated from Phaseolus vulgaris in China.</title>
        <authorList>
            <person name="Tong W."/>
        </authorList>
    </citation>
    <scope>NUCLEOTIDE SEQUENCE [LARGE SCALE GENOMIC DNA]</scope>
    <source>
        <strain evidence="8 9">PCH1</strain>
    </source>
</reference>
<evidence type="ECO:0000256" key="6">
    <source>
        <dbReference type="SAM" id="Phobius"/>
    </source>
</evidence>
<evidence type="ECO:0000313" key="8">
    <source>
        <dbReference type="EMBL" id="PDT47593.1"/>
    </source>
</evidence>
<dbReference type="EMBL" id="NWTC01000008">
    <property type="protein sequence ID" value="PDT47593.1"/>
    <property type="molecule type" value="Genomic_DNA"/>
</dbReference>
<evidence type="ECO:0000313" key="9">
    <source>
        <dbReference type="Proteomes" id="UP000220353"/>
    </source>
</evidence>
<keyword evidence="2" id="KW-1003">Cell membrane</keyword>
<name>A0A2A6LY83_RHIFR</name>
<dbReference type="InterPro" id="IPR005171">
    <property type="entry name" value="Cyt_c_oxidase_su4_prok"/>
</dbReference>
<feature type="transmembrane region" description="Helical" evidence="6">
    <location>
        <begin position="34"/>
        <end position="55"/>
    </location>
</feature>
<comment type="subcellular location">
    <subcellularLocation>
        <location evidence="1">Cell membrane</location>
        <topology evidence="1">Multi-pass membrane protein</topology>
    </subcellularLocation>
</comment>
<evidence type="ECO:0000256" key="2">
    <source>
        <dbReference type="ARBA" id="ARBA00022475"/>
    </source>
</evidence>
<evidence type="ECO:0000313" key="10">
    <source>
        <dbReference type="Proteomes" id="UP000466694"/>
    </source>
</evidence>
<feature type="transmembrane region" description="Helical" evidence="6">
    <location>
        <begin position="67"/>
        <end position="89"/>
    </location>
</feature>
<keyword evidence="5 6" id="KW-0472">Membrane</keyword>
<organism evidence="8 9">
    <name type="scientific">Rhizobium fredii</name>
    <name type="common">Sinorhizobium fredii</name>
    <dbReference type="NCBI Taxonomy" id="380"/>
    <lineage>
        <taxon>Bacteria</taxon>
        <taxon>Pseudomonadati</taxon>
        <taxon>Pseudomonadota</taxon>
        <taxon>Alphaproteobacteria</taxon>
        <taxon>Hyphomicrobiales</taxon>
        <taxon>Rhizobiaceae</taxon>
        <taxon>Sinorhizobium/Ensifer group</taxon>
        <taxon>Sinorhizobium</taxon>
    </lineage>
</organism>
<evidence type="ECO:0000256" key="5">
    <source>
        <dbReference type="ARBA" id="ARBA00023136"/>
    </source>
</evidence>
<dbReference type="EMBL" id="WISZ01000126">
    <property type="protein sequence ID" value="MQX09737.1"/>
    <property type="molecule type" value="Genomic_DNA"/>
</dbReference>
<evidence type="ECO:0000256" key="1">
    <source>
        <dbReference type="ARBA" id="ARBA00004651"/>
    </source>
</evidence>
<evidence type="ECO:0000256" key="3">
    <source>
        <dbReference type="ARBA" id="ARBA00022692"/>
    </source>
</evidence>
<sequence length="96" mass="10304">MTDRTPRQLTNTWIILVLMVLAGLLLSLKVQNSAAPLVLTLGFLMLAVLKARLVVLDFLGLRSGPRVLRVGLIAWPLFFSLAAAAKALIASVSHVG</sequence>
<dbReference type="GeneID" id="48972516"/>
<proteinExistence type="predicted"/>
<evidence type="ECO:0000256" key="4">
    <source>
        <dbReference type="ARBA" id="ARBA00022989"/>
    </source>
</evidence>
<dbReference type="Pfam" id="PF03626">
    <property type="entry name" value="COX4_pro"/>
    <property type="match status" value="1"/>
</dbReference>
<reference evidence="7" key="3">
    <citation type="submission" date="2019-10" db="EMBL/GenBank/DDBJ databases">
        <authorList>
            <person name="Sugawara M."/>
            <person name="Epstein B."/>
            <person name="Badgley B."/>
            <person name="Unno T."/>
            <person name="Xu L."/>
            <person name="Reese J."/>
            <person name="Gyaneshwar P."/>
            <person name="Denny R."/>
            <person name="Mudege J."/>
            <person name="Bharti A."/>
            <person name="Farmer A."/>
            <person name="May G."/>
            <person name="Woodward J."/>
            <person name="Medigue C."/>
            <person name="Vallenet D."/>
            <person name="Lajus A."/>
            <person name="Rouy Z."/>
            <person name="Martinez-Vaz B."/>
            <person name="Tiffin P."/>
            <person name="Young N."/>
            <person name="Sadowsky M."/>
        </authorList>
    </citation>
    <scope>NUCLEOTIDE SEQUENCE</scope>
    <source>
        <strain evidence="7">USDA205</strain>
    </source>
</reference>
<dbReference type="Proteomes" id="UP000220353">
    <property type="component" value="Unassembled WGS sequence"/>
</dbReference>